<evidence type="ECO:0000256" key="1">
    <source>
        <dbReference type="SAM" id="MobiDB-lite"/>
    </source>
</evidence>
<dbReference type="Proteomes" id="UP000887565">
    <property type="component" value="Unplaced"/>
</dbReference>
<evidence type="ECO:0000313" key="3">
    <source>
        <dbReference type="WBParaSite" id="nRc.2.0.1.t35409-RA"/>
    </source>
</evidence>
<keyword evidence="2" id="KW-1185">Reference proteome</keyword>
<proteinExistence type="predicted"/>
<dbReference type="AlphaFoldDB" id="A0A915KBX2"/>
<organism evidence="2 3">
    <name type="scientific">Romanomermis culicivorax</name>
    <name type="common">Nematode worm</name>
    <dbReference type="NCBI Taxonomy" id="13658"/>
    <lineage>
        <taxon>Eukaryota</taxon>
        <taxon>Metazoa</taxon>
        <taxon>Ecdysozoa</taxon>
        <taxon>Nematoda</taxon>
        <taxon>Enoplea</taxon>
        <taxon>Dorylaimia</taxon>
        <taxon>Mermithida</taxon>
        <taxon>Mermithoidea</taxon>
        <taxon>Mermithidae</taxon>
        <taxon>Romanomermis</taxon>
    </lineage>
</organism>
<dbReference type="WBParaSite" id="nRc.2.0.1.t35409-RA">
    <property type="protein sequence ID" value="nRc.2.0.1.t35409-RA"/>
    <property type="gene ID" value="nRc.2.0.1.g35409"/>
</dbReference>
<name>A0A915KBX2_ROMCU</name>
<reference evidence="3" key="1">
    <citation type="submission" date="2022-11" db="UniProtKB">
        <authorList>
            <consortium name="WormBaseParasite"/>
        </authorList>
    </citation>
    <scope>IDENTIFICATION</scope>
</reference>
<evidence type="ECO:0000313" key="2">
    <source>
        <dbReference type="Proteomes" id="UP000887565"/>
    </source>
</evidence>
<feature type="region of interest" description="Disordered" evidence="1">
    <location>
        <begin position="1"/>
        <end position="35"/>
    </location>
</feature>
<sequence length="237" mass="26039">MDGKPPVNSDVQGSKPDREPPPANRKSNGDMPNGMDLLVDDDDFASLEVCDLLDETCVYGSPIEDDDEAPNDVRTVVFVVVVEDFGVERLSPPAFEDALRTISPVTNVHLNATLESPYAKRAFFRRQVQRLITRRAAARSGLAVGVVDPLPNMANDSRTVIGRVRDVEQLVVGVEDVAVVVGLEAIEFEKCYALESLGYDSALKHFLLNSSHSHSLYKSDEENDDIDEVFICKNGGF</sequence>
<protein>
    <submittedName>
        <fullName evidence="3">Uncharacterized protein</fullName>
    </submittedName>
</protein>
<accession>A0A915KBX2</accession>